<reference evidence="2 3" key="1">
    <citation type="submission" date="2020-10" db="EMBL/GenBank/DDBJ databases">
        <title>Campylobacter and Helicobacter PacBio genomes.</title>
        <authorList>
            <person name="Lane C."/>
        </authorList>
    </citation>
    <scope>NUCLEOTIDE SEQUENCE [LARGE SCALE GENOMIC DNA]</scope>
    <source>
        <strain evidence="2 3">2016D-0077</strain>
    </source>
</reference>
<accession>A0A7M1LF83</accession>
<dbReference type="OrthoDB" id="9835086at2"/>
<organism evidence="2 3">
    <name type="scientific">Campylobacter corcagiensis</name>
    <dbReference type="NCBI Taxonomy" id="1448857"/>
    <lineage>
        <taxon>Bacteria</taxon>
        <taxon>Pseudomonadati</taxon>
        <taxon>Campylobacterota</taxon>
        <taxon>Epsilonproteobacteria</taxon>
        <taxon>Campylobacterales</taxon>
        <taxon>Campylobacteraceae</taxon>
        <taxon>Campylobacter</taxon>
    </lineage>
</organism>
<evidence type="ECO:0000313" key="3">
    <source>
        <dbReference type="Proteomes" id="UP000594749"/>
    </source>
</evidence>
<evidence type="ECO:0000313" key="2">
    <source>
        <dbReference type="EMBL" id="QOQ87090.1"/>
    </source>
</evidence>
<sequence>MNLIIKAIFYALCGSIFGLILDAVGSLSVWFEMRVHIWQILFFSIFIWVLAGVFIIKIYPSILYILEILFVIVCAIFDRFHTIYFDIKEIVDFGFSFEIFYLAIATATIAINLTIWRYYGRK</sequence>
<name>A0A7M1LF83_9BACT</name>
<keyword evidence="1" id="KW-0472">Membrane</keyword>
<gene>
    <name evidence="2" type="ORF">IMC76_07715</name>
</gene>
<feature type="transmembrane region" description="Helical" evidence="1">
    <location>
        <begin position="63"/>
        <end position="87"/>
    </location>
</feature>
<keyword evidence="3" id="KW-1185">Reference proteome</keyword>
<dbReference type="RefSeq" id="WP_025803446.1">
    <property type="nucleotide sequence ID" value="NZ_CP053842.1"/>
</dbReference>
<dbReference type="Proteomes" id="UP000594749">
    <property type="component" value="Chromosome"/>
</dbReference>
<evidence type="ECO:0000256" key="1">
    <source>
        <dbReference type="SAM" id="Phobius"/>
    </source>
</evidence>
<feature type="transmembrane region" description="Helical" evidence="1">
    <location>
        <begin position="37"/>
        <end position="56"/>
    </location>
</feature>
<proteinExistence type="predicted"/>
<dbReference type="EMBL" id="CP063078">
    <property type="protein sequence ID" value="QOQ87090.1"/>
    <property type="molecule type" value="Genomic_DNA"/>
</dbReference>
<keyword evidence="1" id="KW-1133">Transmembrane helix</keyword>
<protein>
    <submittedName>
        <fullName evidence="2">Uncharacterized protein</fullName>
    </submittedName>
</protein>
<keyword evidence="1" id="KW-0812">Transmembrane</keyword>
<feature type="transmembrane region" description="Helical" evidence="1">
    <location>
        <begin position="99"/>
        <end position="119"/>
    </location>
</feature>
<feature type="transmembrane region" description="Helical" evidence="1">
    <location>
        <begin position="7"/>
        <end position="31"/>
    </location>
</feature>
<dbReference type="AlphaFoldDB" id="A0A7M1LF83"/>